<evidence type="ECO:0000313" key="1">
    <source>
        <dbReference type="EMBL" id="MBD7983647.1"/>
    </source>
</evidence>
<dbReference type="Gene3D" id="1.10.3450.10">
    <property type="entry name" value="TTHA0068-like"/>
    <property type="match status" value="1"/>
</dbReference>
<name>A0ABR8U6I8_9BACL</name>
<dbReference type="EMBL" id="JACSQN010000002">
    <property type="protein sequence ID" value="MBD7983647.1"/>
    <property type="molecule type" value="Genomic_DNA"/>
</dbReference>
<organism evidence="1 2">
    <name type="scientific">Sporosarcina quadrami</name>
    <dbReference type="NCBI Taxonomy" id="2762234"/>
    <lineage>
        <taxon>Bacteria</taxon>
        <taxon>Bacillati</taxon>
        <taxon>Bacillota</taxon>
        <taxon>Bacilli</taxon>
        <taxon>Bacillales</taxon>
        <taxon>Caryophanaceae</taxon>
        <taxon>Sporosarcina</taxon>
    </lineage>
</organism>
<dbReference type="InterPro" id="IPR023203">
    <property type="entry name" value="TTHA0068_sf"/>
</dbReference>
<reference evidence="1 2" key="1">
    <citation type="submission" date="2020-08" db="EMBL/GenBank/DDBJ databases">
        <title>A Genomic Blueprint of the Chicken Gut Microbiome.</title>
        <authorList>
            <person name="Gilroy R."/>
            <person name="Ravi A."/>
            <person name="Getino M."/>
            <person name="Pursley I."/>
            <person name="Horton D.L."/>
            <person name="Alikhan N.-F."/>
            <person name="Baker D."/>
            <person name="Gharbi K."/>
            <person name="Hall N."/>
            <person name="Watson M."/>
            <person name="Adriaenssens E.M."/>
            <person name="Foster-Nyarko E."/>
            <person name="Jarju S."/>
            <person name="Secka A."/>
            <person name="Antonio M."/>
            <person name="Oren A."/>
            <person name="Chaudhuri R."/>
            <person name="La Ragione R.M."/>
            <person name="Hildebrand F."/>
            <person name="Pallen M.J."/>
        </authorList>
    </citation>
    <scope>NUCLEOTIDE SEQUENCE [LARGE SCALE GENOMIC DNA]</scope>
    <source>
        <strain evidence="1 2">Sa2YVA2</strain>
    </source>
</reference>
<proteinExistence type="predicted"/>
<dbReference type="SUPFAM" id="SSF140663">
    <property type="entry name" value="TTHA0068-like"/>
    <property type="match status" value="1"/>
</dbReference>
<dbReference type="Pfam" id="PF03745">
    <property type="entry name" value="DUF309"/>
    <property type="match status" value="1"/>
</dbReference>
<keyword evidence="2" id="KW-1185">Reference proteome</keyword>
<gene>
    <name evidence="1" type="ORF">H9649_03545</name>
</gene>
<dbReference type="RefSeq" id="WP_191693335.1">
    <property type="nucleotide sequence ID" value="NZ_JACSQN010000002.1"/>
</dbReference>
<dbReference type="Proteomes" id="UP000626786">
    <property type="component" value="Unassembled WGS sequence"/>
</dbReference>
<protein>
    <submittedName>
        <fullName evidence="1">DUF309 domain-containing protein</fullName>
    </submittedName>
</protein>
<evidence type="ECO:0000313" key="2">
    <source>
        <dbReference type="Proteomes" id="UP000626786"/>
    </source>
</evidence>
<dbReference type="InterPro" id="IPR005500">
    <property type="entry name" value="DUF309"/>
</dbReference>
<dbReference type="PANTHER" id="PTHR34796">
    <property type="entry name" value="EXPRESSED PROTEIN"/>
    <property type="match status" value="1"/>
</dbReference>
<accession>A0ABR8U6I8</accession>
<comment type="caution">
    <text evidence="1">The sequence shown here is derived from an EMBL/GenBank/DDBJ whole genome shotgun (WGS) entry which is preliminary data.</text>
</comment>
<sequence>MHPYHDPLFCKFIVYFNENQDYFECHEVLEEYWKSIPGYTKDHPLTAFILLSTGMYHWRRGNLNGAVRTLQKATGKMLDFSQFDVAYLEELDYELLLKTSEKALQRLKEADNFTPFLIVPTSTRLKKLIENEAGKMQLLPAESDAVIHKHMLRDRSDILAEREKKKGRPD</sequence>
<dbReference type="PANTHER" id="PTHR34796:SF1">
    <property type="entry name" value="EXPRESSED PROTEIN"/>
    <property type="match status" value="1"/>
</dbReference>